<dbReference type="KEGG" id="atr:18427987"/>
<dbReference type="InterPro" id="IPR001810">
    <property type="entry name" value="F-box_dom"/>
</dbReference>
<reference evidence="3" key="1">
    <citation type="journal article" date="2013" name="Science">
        <title>The Amborella genome and the evolution of flowering plants.</title>
        <authorList>
            <consortium name="Amborella Genome Project"/>
        </authorList>
    </citation>
    <scope>NUCLEOTIDE SEQUENCE [LARGE SCALE GENOMIC DNA]</scope>
</reference>
<evidence type="ECO:0000313" key="2">
    <source>
        <dbReference type="EMBL" id="ERM99943.1"/>
    </source>
</evidence>
<protein>
    <recommendedName>
        <fullName evidence="1">F-box domain-containing protein</fullName>
    </recommendedName>
</protein>
<dbReference type="OMA" id="MDFCDVA"/>
<dbReference type="InterPro" id="IPR036047">
    <property type="entry name" value="F-box-like_dom_sf"/>
</dbReference>
<dbReference type="AlphaFoldDB" id="W1NX69"/>
<gene>
    <name evidence="2" type="ORF">AMTR_s00110p00109060</name>
</gene>
<dbReference type="PANTHER" id="PTHR47722">
    <property type="entry name" value="EXPRESSED PROTEIN"/>
    <property type="match status" value="1"/>
</dbReference>
<dbReference type="OrthoDB" id="192402at2759"/>
<dbReference type="InterPro" id="IPR044207">
    <property type="entry name" value="At5g39250-like"/>
</dbReference>
<keyword evidence="3" id="KW-1185">Reference proteome</keyword>
<dbReference type="PANTHER" id="PTHR47722:SF1">
    <property type="entry name" value="F-BOX DOMAIN CONTAINING PROTEIN, EXPRESSED"/>
    <property type="match status" value="1"/>
</dbReference>
<dbReference type="STRING" id="13333.W1NX69"/>
<proteinExistence type="predicted"/>
<dbReference type="Proteomes" id="UP000017836">
    <property type="component" value="Unassembled WGS sequence"/>
</dbReference>
<dbReference type="Pfam" id="PF12937">
    <property type="entry name" value="F-box-like"/>
    <property type="match status" value="1"/>
</dbReference>
<dbReference type="EMBL" id="KI394965">
    <property type="protein sequence ID" value="ERM99943.1"/>
    <property type="molecule type" value="Genomic_DNA"/>
</dbReference>
<dbReference type="HOGENOM" id="CLU_075668_0_0_1"/>
<feature type="domain" description="F-box" evidence="1">
    <location>
        <begin position="9"/>
        <end position="48"/>
    </location>
</feature>
<dbReference type="Gramene" id="ERM99943">
    <property type="protein sequence ID" value="ERM99943"/>
    <property type="gene ID" value="AMTR_s00110p00109060"/>
</dbReference>
<dbReference type="Gene3D" id="1.20.1280.50">
    <property type="match status" value="1"/>
</dbReference>
<sequence length="252" mass="28910">MSNDWSHGEVLKAVFPLLDGSDLASCMCVCKQWRDTAKDDYLWRCLCAKKWPSICKKPQPPSTTYHHLFRTFSKQTRSRPLPPPKLTFHDLEFFIDLWSNDQLVFSEAIAGPILRQGIEVPPQGICEPMRSHLEGPTYKMATSVKSRFSMLDGDEARASVLVSRKDTNKIACIIENSRFDYVDRTAFRALAFDYLQFSPLYPFVSESRAWLSLLLVESCGGKVDVFGIEMDFCDTANSEEEVLWLLDMLEWK</sequence>
<dbReference type="eggNOG" id="ENOG502QRXG">
    <property type="taxonomic scope" value="Eukaryota"/>
</dbReference>
<evidence type="ECO:0000259" key="1">
    <source>
        <dbReference type="Pfam" id="PF12937"/>
    </source>
</evidence>
<evidence type="ECO:0000313" key="3">
    <source>
        <dbReference type="Proteomes" id="UP000017836"/>
    </source>
</evidence>
<accession>W1NX69</accession>
<name>W1NX69_AMBTC</name>
<organism evidence="2 3">
    <name type="scientific">Amborella trichopoda</name>
    <dbReference type="NCBI Taxonomy" id="13333"/>
    <lineage>
        <taxon>Eukaryota</taxon>
        <taxon>Viridiplantae</taxon>
        <taxon>Streptophyta</taxon>
        <taxon>Embryophyta</taxon>
        <taxon>Tracheophyta</taxon>
        <taxon>Spermatophyta</taxon>
        <taxon>Magnoliopsida</taxon>
        <taxon>Amborellales</taxon>
        <taxon>Amborellaceae</taxon>
        <taxon>Amborella</taxon>
    </lineage>
</organism>
<dbReference type="SUPFAM" id="SSF81383">
    <property type="entry name" value="F-box domain"/>
    <property type="match status" value="1"/>
</dbReference>